<dbReference type="Proteomes" id="UP000294813">
    <property type="component" value="Unassembled WGS sequence"/>
</dbReference>
<keyword evidence="5" id="KW-0812">Transmembrane</keyword>
<evidence type="ECO:0000256" key="2">
    <source>
        <dbReference type="ARBA" id="ARBA00022670"/>
    </source>
</evidence>
<gene>
    <name evidence="7" type="ORF">EDD73_10690</name>
</gene>
<protein>
    <submittedName>
        <fullName evidence="7">Signal peptide peptidase A</fullName>
    </submittedName>
</protein>
<dbReference type="InterPro" id="IPR047272">
    <property type="entry name" value="S49_SppA_C"/>
</dbReference>
<keyword evidence="5" id="KW-0472">Membrane</keyword>
<evidence type="ECO:0000256" key="3">
    <source>
        <dbReference type="ARBA" id="ARBA00022801"/>
    </source>
</evidence>
<evidence type="ECO:0000313" key="7">
    <source>
        <dbReference type="EMBL" id="TCP65206.1"/>
    </source>
</evidence>
<keyword evidence="2" id="KW-0645">Protease</keyword>
<evidence type="ECO:0000259" key="6">
    <source>
        <dbReference type="Pfam" id="PF01343"/>
    </source>
</evidence>
<dbReference type="GO" id="GO:0008236">
    <property type="term" value="F:serine-type peptidase activity"/>
    <property type="evidence" value="ECO:0007669"/>
    <property type="project" value="UniProtKB-KW"/>
</dbReference>
<keyword evidence="4" id="KW-0720">Serine protease</keyword>
<dbReference type="CDD" id="cd07023">
    <property type="entry name" value="S49_Sppa_N_C"/>
    <property type="match status" value="1"/>
</dbReference>
<feature type="domain" description="Peptidase S49" evidence="6">
    <location>
        <begin position="111"/>
        <end position="261"/>
    </location>
</feature>
<accession>A0A4V2SX96</accession>
<dbReference type="PANTHER" id="PTHR33209">
    <property type="entry name" value="PROTEASE 4"/>
    <property type="match status" value="1"/>
</dbReference>
<keyword evidence="3" id="KW-0378">Hydrolase</keyword>
<evidence type="ECO:0000256" key="5">
    <source>
        <dbReference type="SAM" id="Phobius"/>
    </source>
</evidence>
<keyword evidence="8" id="KW-1185">Reference proteome</keyword>
<evidence type="ECO:0000256" key="1">
    <source>
        <dbReference type="ARBA" id="ARBA00008683"/>
    </source>
</evidence>
<feature type="transmembrane region" description="Helical" evidence="5">
    <location>
        <begin position="6"/>
        <end position="25"/>
    </location>
</feature>
<dbReference type="InterPro" id="IPR004635">
    <property type="entry name" value="Pept_S49_SppA"/>
</dbReference>
<reference evidence="7 8" key="1">
    <citation type="submission" date="2019-03" db="EMBL/GenBank/DDBJ databases">
        <title>Genomic Encyclopedia of Type Strains, Phase IV (KMG-IV): sequencing the most valuable type-strain genomes for metagenomic binning, comparative biology and taxonomic classification.</title>
        <authorList>
            <person name="Goeker M."/>
        </authorList>
    </citation>
    <scope>NUCLEOTIDE SEQUENCE [LARGE SCALE GENOMIC DNA]</scope>
    <source>
        <strain evidence="7 8">DSM 11170</strain>
    </source>
</reference>
<dbReference type="Gene3D" id="3.90.226.10">
    <property type="entry name" value="2-enoyl-CoA Hydratase, Chain A, domain 1"/>
    <property type="match status" value="2"/>
</dbReference>
<dbReference type="SUPFAM" id="SSF52096">
    <property type="entry name" value="ClpP/crotonase"/>
    <property type="match status" value="1"/>
</dbReference>
<sequence>MTTKKWVVGGLAAILVASFAALFFYGPNHDAKPSKGPGADQTVAVVRVEGVISDASTGTVLATPGSGRQILETLRQLRDDSSIKAVVLRINSPGGTSAASQELGEELAKVRQSGKVVVASMGEMATSGGYWLAAKCDKIVALPTTTTGSIGVRIDYANLQELYKKIGYRPGVIKSGPYKDILSTDRELTPEELAIVQALVNDTYEQFLDVVADGRKMTKDQVRTLADGRIYTGRQALNVGLVDELGTFYDAVDRAAQLAGIEGEPVIEEYGNISTLEKLLGSMGAQSKLQQAVTPADFLRWLQVDQGKPALP</sequence>
<dbReference type="InterPro" id="IPR029045">
    <property type="entry name" value="ClpP/crotonase-like_dom_sf"/>
</dbReference>
<dbReference type="RefSeq" id="WP_243116795.1">
    <property type="nucleotide sequence ID" value="NZ_JAOQNU010000006.1"/>
</dbReference>
<dbReference type="AlphaFoldDB" id="A0A4V2SX96"/>
<dbReference type="NCBIfam" id="TIGR00706">
    <property type="entry name" value="SppA_dom"/>
    <property type="match status" value="1"/>
</dbReference>
<keyword evidence="5" id="KW-1133">Transmembrane helix</keyword>
<dbReference type="InterPro" id="IPR002142">
    <property type="entry name" value="Peptidase_S49"/>
</dbReference>
<proteinExistence type="inferred from homology"/>
<dbReference type="PANTHER" id="PTHR33209:SF1">
    <property type="entry name" value="PEPTIDASE S49 DOMAIN-CONTAINING PROTEIN"/>
    <property type="match status" value="1"/>
</dbReference>
<organism evidence="7 8">
    <name type="scientific">Heliophilum fasciatum</name>
    <dbReference type="NCBI Taxonomy" id="35700"/>
    <lineage>
        <taxon>Bacteria</taxon>
        <taxon>Bacillati</taxon>
        <taxon>Bacillota</taxon>
        <taxon>Clostridia</taxon>
        <taxon>Eubacteriales</taxon>
        <taxon>Heliobacteriaceae</taxon>
        <taxon>Heliophilum</taxon>
    </lineage>
</organism>
<dbReference type="Pfam" id="PF01343">
    <property type="entry name" value="Peptidase_S49"/>
    <property type="match status" value="1"/>
</dbReference>
<name>A0A4V2SX96_9FIRM</name>
<evidence type="ECO:0000313" key="8">
    <source>
        <dbReference type="Proteomes" id="UP000294813"/>
    </source>
</evidence>
<dbReference type="EMBL" id="SLXT01000006">
    <property type="protein sequence ID" value="TCP65206.1"/>
    <property type="molecule type" value="Genomic_DNA"/>
</dbReference>
<dbReference type="GO" id="GO:0006508">
    <property type="term" value="P:proteolysis"/>
    <property type="evidence" value="ECO:0007669"/>
    <property type="project" value="UniProtKB-KW"/>
</dbReference>
<evidence type="ECO:0000256" key="4">
    <source>
        <dbReference type="ARBA" id="ARBA00022825"/>
    </source>
</evidence>
<comment type="similarity">
    <text evidence="1">Belongs to the peptidase S49 family.</text>
</comment>
<comment type="caution">
    <text evidence="7">The sequence shown here is derived from an EMBL/GenBank/DDBJ whole genome shotgun (WGS) entry which is preliminary data.</text>
</comment>